<gene>
    <name evidence="20" type="ORF">NDO55_01825</name>
</gene>
<dbReference type="EMBL" id="JAMSHT010000001">
    <property type="protein sequence ID" value="MCM8556558.1"/>
    <property type="molecule type" value="Genomic_DNA"/>
</dbReference>
<dbReference type="InterPro" id="IPR033717">
    <property type="entry name" value="UDPK"/>
</dbReference>
<dbReference type="GO" id="GO:0005886">
    <property type="term" value="C:plasma membrane"/>
    <property type="evidence" value="ECO:0007669"/>
    <property type="project" value="UniProtKB-SubCell"/>
</dbReference>
<feature type="active site" description="Proton acceptor" evidence="15">
    <location>
        <position position="63"/>
    </location>
</feature>
<keyword evidence="14" id="KW-1208">Phospholipid metabolism</keyword>
<feature type="binding site" evidence="18">
    <location>
        <position position="70"/>
    </location>
    <ligand>
        <name>a divalent metal cation</name>
        <dbReference type="ChEBI" id="CHEBI:60240"/>
    </ligand>
</feature>
<keyword evidence="6 19" id="KW-0812">Transmembrane</keyword>
<dbReference type="AlphaFoldDB" id="A0A9X2EEJ3"/>
<name>A0A9X2EEJ3_9SPHN</name>
<keyword evidence="12 19" id="KW-0472">Membrane</keyword>
<evidence type="ECO:0000256" key="12">
    <source>
        <dbReference type="ARBA" id="ARBA00023136"/>
    </source>
</evidence>
<evidence type="ECO:0000256" key="19">
    <source>
        <dbReference type="SAM" id="Phobius"/>
    </source>
</evidence>
<dbReference type="GO" id="GO:0005524">
    <property type="term" value="F:ATP binding"/>
    <property type="evidence" value="ECO:0007669"/>
    <property type="project" value="UniProtKB-KW"/>
</dbReference>
<feature type="binding site" evidence="16">
    <location>
        <position position="63"/>
    </location>
    <ligand>
        <name>substrate</name>
    </ligand>
</feature>
<keyword evidence="18" id="KW-0460">Magnesium</keyword>
<evidence type="ECO:0000256" key="4">
    <source>
        <dbReference type="ARBA" id="ARBA00022516"/>
    </source>
</evidence>
<evidence type="ECO:0000256" key="15">
    <source>
        <dbReference type="PIRSR" id="PIRSR600829-1"/>
    </source>
</evidence>
<dbReference type="InterPro" id="IPR036945">
    <property type="entry name" value="DAGK_sf"/>
</dbReference>
<evidence type="ECO:0000256" key="13">
    <source>
        <dbReference type="ARBA" id="ARBA00023209"/>
    </source>
</evidence>
<evidence type="ECO:0000256" key="3">
    <source>
        <dbReference type="ARBA" id="ARBA00022475"/>
    </source>
</evidence>
<feature type="binding site" evidence="17">
    <location>
        <position position="22"/>
    </location>
    <ligand>
        <name>ATP</name>
        <dbReference type="ChEBI" id="CHEBI:30616"/>
    </ligand>
</feature>
<keyword evidence="4" id="KW-0444">Lipid biosynthesis</keyword>
<evidence type="ECO:0000256" key="2">
    <source>
        <dbReference type="ARBA" id="ARBA00005967"/>
    </source>
</evidence>
<keyword evidence="10 19" id="KW-1133">Transmembrane helix</keyword>
<keyword evidence="8 20" id="KW-0418">Kinase</keyword>
<keyword evidence="18" id="KW-0479">Metal-binding</keyword>
<feature type="binding site" evidence="17">
    <location>
        <position position="70"/>
    </location>
    <ligand>
        <name>ATP</name>
        <dbReference type="ChEBI" id="CHEBI:30616"/>
    </ligand>
</feature>
<dbReference type="GO" id="GO:0008654">
    <property type="term" value="P:phospholipid biosynthetic process"/>
    <property type="evidence" value="ECO:0007669"/>
    <property type="project" value="UniProtKB-KW"/>
</dbReference>
<evidence type="ECO:0000256" key="8">
    <source>
        <dbReference type="ARBA" id="ARBA00022777"/>
    </source>
</evidence>
<keyword evidence="11" id="KW-0443">Lipid metabolism</keyword>
<dbReference type="Pfam" id="PF01219">
    <property type="entry name" value="DAGK_prokar"/>
    <property type="match status" value="1"/>
</dbReference>
<keyword evidence="13" id="KW-0594">Phospholipid biosynthesis</keyword>
<feature type="transmembrane region" description="Helical" evidence="19">
    <location>
        <begin position="90"/>
        <end position="115"/>
    </location>
</feature>
<feature type="binding site" evidence="16">
    <location>
        <begin position="7"/>
        <end position="12"/>
    </location>
    <ligand>
        <name>substrate</name>
    </ligand>
</feature>
<dbReference type="PANTHER" id="PTHR34299:SF1">
    <property type="entry name" value="DIACYLGLYCEROL KINASE"/>
    <property type="match status" value="1"/>
</dbReference>
<reference evidence="20" key="1">
    <citation type="submission" date="2022-06" db="EMBL/GenBank/DDBJ databases">
        <title>Sphingomicrobium sedimins sp. nov., a marine bacterium isolated from tidal flat.</title>
        <authorList>
            <person name="Kim C.-H."/>
            <person name="Yoo Y."/>
            <person name="Kim J.-J."/>
        </authorList>
    </citation>
    <scope>NUCLEOTIDE SEQUENCE</scope>
    <source>
        <strain evidence="20">GRR-S6-50</strain>
    </source>
</reference>
<proteinExistence type="inferred from homology"/>
<evidence type="ECO:0000256" key="6">
    <source>
        <dbReference type="ARBA" id="ARBA00022692"/>
    </source>
</evidence>
<feature type="transmembrane region" description="Helical" evidence="19">
    <location>
        <begin position="27"/>
        <end position="44"/>
    </location>
</feature>
<comment type="similarity">
    <text evidence="2">Belongs to the bacterial diacylglycerol kinase family.</text>
</comment>
<feature type="binding site" evidence="18">
    <location>
        <position position="22"/>
    </location>
    <ligand>
        <name>a divalent metal cation</name>
        <dbReference type="ChEBI" id="CHEBI:60240"/>
    </ligand>
</feature>
<keyword evidence="7 17" id="KW-0547">Nucleotide-binding</keyword>
<comment type="cofactor">
    <cofactor evidence="18">
        <name>Mg(2+)</name>
        <dbReference type="ChEBI" id="CHEBI:18420"/>
    </cofactor>
    <text evidence="18">Mn(2+), Zn(2+), Cd(2+) and Co(2+) support activity to lesser extents.</text>
</comment>
<dbReference type="Gene3D" id="1.10.287.3610">
    <property type="match status" value="1"/>
</dbReference>
<evidence type="ECO:0000256" key="16">
    <source>
        <dbReference type="PIRSR" id="PIRSR600829-2"/>
    </source>
</evidence>
<accession>A0A9X2EEJ3</accession>
<evidence type="ECO:0000256" key="14">
    <source>
        <dbReference type="ARBA" id="ARBA00023264"/>
    </source>
</evidence>
<evidence type="ECO:0000256" key="18">
    <source>
        <dbReference type="PIRSR" id="PIRSR600829-4"/>
    </source>
</evidence>
<dbReference type="PANTHER" id="PTHR34299">
    <property type="entry name" value="DIACYLGLYCEROL KINASE"/>
    <property type="match status" value="1"/>
</dbReference>
<feature type="binding site" evidence="17">
    <location>
        <begin position="79"/>
        <end position="81"/>
    </location>
    <ligand>
        <name>ATP</name>
        <dbReference type="ChEBI" id="CHEBI:30616"/>
    </ligand>
</feature>
<comment type="subcellular location">
    <subcellularLocation>
        <location evidence="1">Cell membrane</location>
        <topology evidence="1">Multi-pass membrane protein</topology>
    </subcellularLocation>
</comment>
<evidence type="ECO:0000256" key="5">
    <source>
        <dbReference type="ARBA" id="ARBA00022679"/>
    </source>
</evidence>
<sequence>MIGRIKALRFAWQGLVFLWKGEPTTRFHLIGTIAAIIAGFAFGIERWEWVFVITFTTLVWFAEAVNTAVERLADAVTLEHHPLIGKAKDVASAAVLIISLGAAAGGVVVFGPYVLALLGV</sequence>
<dbReference type="Proteomes" id="UP001155128">
    <property type="component" value="Unassembled WGS sequence"/>
</dbReference>
<keyword evidence="5" id="KW-0808">Transferase</keyword>
<dbReference type="InterPro" id="IPR000829">
    <property type="entry name" value="DAGK"/>
</dbReference>
<dbReference type="GO" id="GO:0016301">
    <property type="term" value="F:kinase activity"/>
    <property type="evidence" value="ECO:0007669"/>
    <property type="project" value="UniProtKB-KW"/>
</dbReference>
<keyword evidence="9 17" id="KW-0067">ATP-binding</keyword>
<dbReference type="RefSeq" id="WP_252111870.1">
    <property type="nucleotide sequence ID" value="NZ_JAMSHT010000001.1"/>
</dbReference>
<evidence type="ECO:0000313" key="20">
    <source>
        <dbReference type="EMBL" id="MCM8556558.1"/>
    </source>
</evidence>
<keyword evidence="3" id="KW-1003">Cell membrane</keyword>
<protein>
    <submittedName>
        <fullName evidence="20">Diacylglycerol kinase family protein</fullName>
    </submittedName>
</protein>
<comment type="caution">
    <text evidence="20">The sequence shown here is derived from an EMBL/GenBank/DDBJ whole genome shotgun (WGS) entry which is preliminary data.</text>
</comment>
<evidence type="ECO:0000256" key="1">
    <source>
        <dbReference type="ARBA" id="ARBA00004651"/>
    </source>
</evidence>
<evidence type="ECO:0000256" key="17">
    <source>
        <dbReference type="PIRSR" id="PIRSR600829-3"/>
    </source>
</evidence>
<dbReference type="GO" id="GO:0046872">
    <property type="term" value="F:metal ion binding"/>
    <property type="evidence" value="ECO:0007669"/>
    <property type="project" value="UniProtKB-KW"/>
</dbReference>
<evidence type="ECO:0000256" key="10">
    <source>
        <dbReference type="ARBA" id="ARBA00022989"/>
    </source>
</evidence>
<keyword evidence="21" id="KW-1185">Reference proteome</keyword>
<feature type="binding site" evidence="17">
    <location>
        <begin position="88"/>
        <end position="89"/>
    </location>
    <ligand>
        <name>ATP</name>
        <dbReference type="ChEBI" id="CHEBI:30616"/>
    </ligand>
</feature>
<evidence type="ECO:0000313" key="21">
    <source>
        <dbReference type="Proteomes" id="UP001155128"/>
    </source>
</evidence>
<evidence type="ECO:0000256" key="9">
    <source>
        <dbReference type="ARBA" id="ARBA00022840"/>
    </source>
</evidence>
<evidence type="ECO:0000256" key="7">
    <source>
        <dbReference type="ARBA" id="ARBA00022741"/>
    </source>
</evidence>
<feature type="binding site" evidence="16">
    <location>
        <position position="92"/>
    </location>
    <ligand>
        <name>substrate</name>
    </ligand>
</feature>
<organism evidence="20 21">
    <name type="scientific">Sphingomicrobium sediminis</name>
    <dbReference type="NCBI Taxonomy" id="2950949"/>
    <lineage>
        <taxon>Bacteria</taxon>
        <taxon>Pseudomonadati</taxon>
        <taxon>Pseudomonadota</taxon>
        <taxon>Alphaproteobacteria</taxon>
        <taxon>Sphingomonadales</taxon>
        <taxon>Sphingomonadaceae</taxon>
        <taxon>Sphingomicrobium</taxon>
    </lineage>
</organism>
<feature type="transmembrane region" description="Helical" evidence="19">
    <location>
        <begin position="50"/>
        <end position="69"/>
    </location>
</feature>
<dbReference type="CDD" id="cd14265">
    <property type="entry name" value="UDPK_IM_like"/>
    <property type="match status" value="1"/>
</dbReference>
<evidence type="ECO:0000256" key="11">
    <source>
        <dbReference type="ARBA" id="ARBA00023098"/>
    </source>
</evidence>